<dbReference type="VEuPathDB" id="FungiDB:GGTG_14421"/>
<name>J3PLF2_GAET3</name>
<dbReference type="HOGENOM" id="CLU_3014275_0_0_1"/>
<sequence length="56" mass="6325">MPIGDAAPDGRACDDCLVLNYLASFHSPCHVVEKFFLNLRRPHQFKKRLEESHSAG</sequence>
<dbReference type="EMBL" id="GL385791">
    <property type="protein sequence ID" value="EJT68002.1"/>
    <property type="molecule type" value="Genomic_DNA"/>
</dbReference>
<evidence type="ECO:0000313" key="3">
    <source>
        <dbReference type="Proteomes" id="UP000006039"/>
    </source>
</evidence>
<accession>J3PLF2</accession>
<gene>
    <name evidence="2" type="primary">20354879</name>
    <name evidence="1" type="ORF">GGTG_14421</name>
</gene>
<proteinExistence type="predicted"/>
<dbReference type="GeneID" id="20354879"/>
<protein>
    <submittedName>
        <fullName evidence="1 2">Uncharacterized protein</fullName>
    </submittedName>
</protein>
<evidence type="ECO:0000313" key="1">
    <source>
        <dbReference type="EMBL" id="EJT68002.1"/>
    </source>
</evidence>
<reference evidence="1" key="3">
    <citation type="submission" date="2010-09" db="EMBL/GenBank/DDBJ databases">
        <title>Annotation of Gaeumannomyces graminis var. tritici R3-111a-1.</title>
        <authorList>
            <consortium name="The Broad Institute Genome Sequencing Platform"/>
            <person name="Ma L.-J."/>
            <person name="Dead R."/>
            <person name="Young S.K."/>
            <person name="Zeng Q."/>
            <person name="Gargeya S."/>
            <person name="Fitzgerald M."/>
            <person name="Haas B."/>
            <person name="Abouelleil A."/>
            <person name="Alvarado L."/>
            <person name="Arachchi H.M."/>
            <person name="Berlin A."/>
            <person name="Brown A."/>
            <person name="Chapman S.B."/>
            <person name="Chen Z."/>
            <person name="Dunbar C."/>
            <person name="Freedman E."/>
            <person name="Gearin G."/>
            <person name="Gellesch M."/>
            <person name="Goldberg J."/>
            <person name="Griggs A."/>
            <person name="Gujja S."/>
            <person name="Heiman D."/>
            <person name="Howarth C."/>
            <person name="Larson L."/>
            <person name="Lui A."/>
            <person name="MacDonald P.J.P."/>
            <person name="Mehta T."/>
            <person name="Montmayeur A."/>
            <person name="Murphy C."/>
            <person name="Neiman D."/>
            <person name="Pearson M."/>
            <person name="Priest M."/>
            <person name="Roberts A."/>
            <person name="Saif S."/>
            <person name="Shea T."/>
            <person name="Shenoy N."/>
            <person name="Sisk P."/>
            <person name="Stolte C."/>
            <person name="Sykes S."/>
            <person name="Yandava C."/>
            <person name="Wortman J."/>
            <person name="Nusbaum C."/>
            <person name="Birren B."/>
        </authorList>
    </citation>
    <scope>NUCLEOTIDE SEQUENCE</scope>
    <source>
        <strain evidence="1">R3-111a-1</strain>
    </source>
</reference>
<dbReference type="Proteomes" id="UP000006039">
    <property type="component" value="Unassembled WGS sequence"/>
</dbReference>
<dbReference type="RefSeq" id="XP_009230610.1">
    <property type="nucleotide sequence ID" value="XM_009232346.1"/>
</dbReference>
<organism evidence="1">
    <name type="scientific">Gaeumannomyces tritici (strain R3-111a-1)</name>
    <name type="common">Wheat and barley take-all root rot fungus</name>
    <name type="synonym">Gaeumannomyces graminis var. tritici</name>
    <dbReference type="NCBI Taxonomy" id="644352"/>
    <lineage>
        <taxon>Eukaryota</taxon>
        <taxon>Fungi</taxon>
        <taxon>Dikarya</taxon>
        <taxon>Ascomycota</taxon>
        <taxon>Pezizomycotina</taxon>
        <taxon>Sordariomycetes</taxon>
        <taxon>Sordariomycetidae</taxon>
        <taxon>Magnaporthales</taxon>
        <taxon>Magnaporthaceae</taxon>
        <taxon>Gaeumannomyces</taxon>
    </lineage>
</organism>
<reference evidence="3" key="1">
    <citation type="submission" date="2010-07" db="EMBL/GenBank/DDBJ databases">
        <title>The genome sequence of Gaeumannomyces graminis var. tritici strain R3-111a-1.</title>
        <authorList>
            <consortium name="The Broad Institute Genome Sequencing Platform"/>
            <person name="Ma L.-J."/>
            <person name="Dead R."/>
            <person name="Young S."/>
            <person name="Zeng Q."/>
            <person name="Koehrsen M."/>
            <person name="Alvarado L."/>
            <person name="Berlin A."/>
            <person name="Chapman S.B."/>
            <person name="Chen Z."/>
            <person name="Freedman E."/>
            <person name="Gellesch M."/>
            <person name="Goldberg J."/>
            <person name="Griggs A."/>
            <person name="Gujja S."/>
            <person name="Heilman E.R."/>
            <person name="Heiman D."/>
            <person name="Hepburn T."/>
            <person name="Howarth C."/>
            <person name="Jen D."/>
            <person name="Larson L."/>
            <person name="Mehta T."/>
            <person name="Neiman D."/>
            <person name="Pearson M."/>
            <person name="Roberts A."/>
            <person name="Saif S."/>
            <person name="Shea T."/>
            <person name="Shenoy N."/>
            <person name="Sisk P."/>
            <person name="Stolte C."/>
            <person name="Sykes S."/>
            <person name="Walk T."/>
            <person name="White J."/>
            <person name="Yandava C."/>
            <person name="Haas B."/>
            <person name="Nusbaum C."/>
            <person name="Birren B."/>
        </authorList>
    </citation>
    <scope>NUCLEOTIDE SEQUENCE [LARGE SCALE GENOMIC DNA]</scope>
    <source>
        <strain evidence="3">R3-111a-1</strain>
    </source>
</reference>
<keyword evidence="3" id="KW-1185">Reference proteome</keyword>
<reference evidence="2" key="5">
    <citation type="submission" date="2018-04" db="UniProtKB">
        <authorList>
            <consortium name="EnsemblFungi"/>
        </authorList>
    </citation>
    <scope>IDENTIFICATION</scope>
    <source>
        <strain evidence="2">R3-111a-1</strain>
    </source>
</reference>
<reference evidence="2" key="4">
    <citation type="journal article" date="2015" name="G3 (Bethesda)">
        <title>Genome sequences of three phytopathogenic species of the Magnaporthaceae family of fungi.</title>
        <authorList>
            <person name="Okagaki L.H."/>
            <person name="Nunes C.C."/>
            <person name="Sailsbery J."/>
            <person name="Clay B."/>
            <person name="Brown D."/>
            <person name="John T."/>
            <person name="Oh Y."/>
            <person name="Young N."/>
            <person name="Fitzgerald M."/>
            <person name="Haas B.J."/>
            <person name="Zeng Q."/>
            <person name="Young S."/>
            <person name="Adiconis X."/>
            <person name="Fan L."/>
            <person name="Levin J.Z."/>
            <person name="Mitchell T.K."/>
            <person name="Okubara P.A."/>
            <person name="Farman M.L."/>
            <person name="Kohn L.M."/>
            <person name="Birren B."/>
            <person name="Ma L.-J."/>
            <person name="Dean R.A."/>
        </authorList>
    </citation>
    <scope>NUCLEOTIDE SEQUENCE</scope>
    <source>
        <strain evidence="2">R3-111a-1</strain>
    </source>
</reference>
<dbReference type="AlphaFoldDB" id="J3PLF2"/>
<dbReference type="EnsemblFungi" id="EJT68002">
    <property type="protein sequence ID" value="EJT68002"/>
    <property type="gene ID" value="GGTG_14421"/>
</dbReference>
<reference evidence="1" key="2">
    <citation type="submission" date="2010-07" db="EMBL/GenBank/DDBJ databases">
        <authorList>
            <consortium name="The Broad Institute Genome Sequencing Platform"/>
            <consortium name="Broad Institute Genome Sequencing Center for Infectious Disease"/>
            <person name="Ma L.-J."/>
            <person name="Dead R."/>
            <person name="Young S."/>
            <person name="Zeng Q."/>
            <person name="Koehrsen M."/>
            <person name="Alvarado L."/>
            <person name="Berlin A."/>
            <person name="Chapman S.B."/>
            <person name="Chen Z."/>
            <person name="Freedman E."/>
            <person name="Gellesch M."/>
            <person name="Goldberg J."/>
            <person name="Griggs A."/>
            <person name="Gujja S."/>
            <person name="Heilman E.R."/>
            <person name="Heiman D."/>
            <person name="Hepburn T."/>
            <person name="Howarth C."/>
            <person name="Jen D."/>
            <person name="Larson L."/>
            <person name="Mehta T."/>
            <person name="Neiman D."/>
            <person name="Pearson M."/>
            <person name="Roberts A."/>
            <person name="Saif S."/>
            <person name="Shea T."/>
            <person name="Shenoy N."/>
            <person name="Sisk P."/>
            <person name="Stolte C."/>
            <person name="Sykes S."/>
            <person name="Walk T."/>
            <person name="White J."/>
            <person name="Yandava C."/>
            <person name="Haas B."/>
            <person name="Nusbaum C."/>
            <person name="Birren B."/>
        </authorList>
    </citation>
    <scope>NUCLEOTIDE SEQUENCE</scope>
    <source>
        <strain evidence="1">R3-111a-1</strain>
    </source>
</reference>
<evidence type="ECO:0000313" key="2">
    <source>
        <dbReference type="EnsemblFungi" id="EJT68002"/>
    </source>
</evidence>